<reference evidence="2" key="1">
    <citation type="submission" date="2021-01" db="EMBL/GenBank/DDBJ databases">
        <authorList>
            <consortium name="Genoscope - CEA"/>
            <person name="William W."/>
        </authorList>
    </citation>
    <scope>NUCLEOTIDE SEQUENCE</scope>
</reference>
<gene>
    <name evidence="2" type="ORF">DARMORV10_A06P04120.1</name>
</gene>
<dbReference type="EMBL" id="HG994360">
    <property type="protein sequence ID" value="CAF2081742.1"/>
    <property type="molecule type" value="Genomic_DNA"/>
</dbReference>
<feature type="region of interest" description="Disordered" evidence="1">
    <location>
        <begin position="1"/>
        <end position="68"/>
    </location>
</feature>
<evidence type="ECO:0000256" key="1">
    <source>
        <dbReference type="SAM" id="MobiDB-lite"/>
    </source>
</evidence>
<sequence>MRILLSKFQKVGKDKESPKLASGQPHEEADRSQRKKSLKQNQKAPRGRSLVPHGKRRGTRSPEAKRSCCIKKLAIRGRASPKGKMVKHNRVNSSKRVWLFCSPS</sequence>
<proteinExistence type="predicted"/>
<name>A0A816S4C0_BRANA</name>
<dbReference type="Proteomes" id="UP001295469">
    <property type="component" value="Chromosome A06"/>
</dbReference>
<evidence type="ECO:0000313" key="2">
    <source>
        <dbReference type="EMBL" id="CAF2081742.1"/>
    </source>
</evidence>
<protein>
    <submittedName>
        <fullName evidence="2">(rape) hypothetical protein</fullName>
    </submittedName>
</protein>
<dbReference type="AlphaFoldDB" id="A0A816S4C0"/>
<accession>A0A816S4C0</accession>
<organism evidence="2">
    <name type="scientific">Brassica napus</name>
    <name type="common">Rape</name>
    <dbReference type="NCBI Taxonomy" id="3708"/>
    <lineage>
        <taxon>Eukaryota</taxon>
        <taxon>Viridiplantae</taxon>
        <taxon>Streptophyta</taxon>
        <taxon>Embryophyta</taxon>
        <taxon>Tracheophyta</taxon>
        <taxon>Spermatophyta</taxon>
        <taxon>Magnoliopsida</taxon>
        <taxon>eudicotyledons</taxon>
        <taxon>Gunneridae</taxon>
        <taxon>Pentapetalae</taxon>
        <taxon>rosids</taxon>
        <taxon>malvids</taxon>
        <taxon>Brassicales</taxon>
        <taxon>Brassicaceae</taxon>
        <taxon>Brassiceae</taxon>
        <taxon>Brassica</taxon>
    </lineage>
</organism>